<dbReference type="GO" id="GO:0006412">
    <property type="term" value="P:translation"/>
    <property type="evidence" value="ECO:0007669"/>
    <property type="project" value="InterPro"/>
</dbReference>
<dbReference type="GO" id="GO:0003735">
    <property type="term" value="F:structural constituent of ribosome"/>
    <property type="evidence" value="ECO:0007669"/>
    <property type="project" value="InterPro"/>
</dbReference>
<dbReference type="InterPro" id="IPR006032">
    <property type="entry name" value="Ribosomal_uS12"/>
</dbReference>
<dbReference type="EMBL" id="JACGCM010002501">
    <property type="protein sequence ID" value="KAF6139253.1"/>
    <property type="molecule type" value="Genomic_DNA"/>
</dbReference>
<evidence type="ECO:0000313" key="5">
    <source>
        <dbReference type="EMBL" id="KAF6152827.1"/>
    </source>
</evidence>
<evidence type="ECO:0000313" key="4">
    <source>
        <dbReference type="EMBL" id="KAF6139253.1"/>
    </source>
</evidence>
<evidence type="ECO:0000256" key="2">
    <source>
        <dbReference type="ARBA" id="ARBA00022980"/>
    </source>
</evidence>
<keyword evidence="2" id="KW-0689">Ribosomal protein</keyword>
<protein>
    <submittedName>
        <fullName evidence="4">Uncharacterized protein</fullName>
    </submittedName>
</protein>
<organism evidence="4 6">
    <name type="scientific">Kingdonia uniflora</name>
    <dbReference type="NCBI Taxonomy" id="39325"/>
    <lineage>
        <taxon>Eukaryota</taxon>
        <taxon>Viridiplantae</taxon>
        <taxon>Streptophyta</taxon>
        <taxon>Embryophyta</taxon>
        <taxon>Tracheophyta</taxon>
        <taxon>Spermatophyta</taxon>
        <taxon>Magnoliopsida</taxon>
        <taxon>Ranunculales</taxon>
        <taxon>Circaeasteraceae</taxon>
        <taxon>Kingdonia</taxon>
    </lineage>
</organism>
<keyword evidence="3" id="KW-0687">Ribonucleoprotein</keyword>
<dbReference type="Pfam" id="PF00164">
    <property type="entry name" value="Ribosom_S12_S23"/>
    <property type="match status" value="1"/>
</dbReference>
<comment type="caution">
    <text evidence="4">The sequence shown here is derived from an EMBL/GenBank/DDBJ whole genome shotgun (WGS) entry which is preliminary data.</text>
</comment>
<feature type="non-terminal residue" evidence="4">
    <location>
        <position position="1"/>
    </location>
</feature>
<gene>
    <name evidence="4" type="ORF">GIB67_021463</name>
    <name evidence="5" type="ORF">GIB67_038158</name>
</gene>
<dbReference type="Proteomes" id="UP000541444">
    <property type="component" value="Unassembled WGS sequence"/>
</dbReference>
<dbReference type="EMBL" id="JACGCM010001607">
    <property type="protein sequence ID" value="KAF6152827.1"/>
    <property type="molecule type" value="Genomic_DNA"/>
</dbReference>
<keyword evidence="6" id="KW-1185">Reference proteome</keyword>
<sequence length="101" mass="11397">IESVQLEYENVTELVLVTLGDGVEEWRRFSNEEKDLMTLKELNEEPKGGLSVNFSSITLKKTNSALRKVVRVRLTSGCKIIAYIPGISFTTFCSLSKRRKG</sequence>
<dbReference type="Gene3D" id="2.40.50.140">
    <property type="entry name" value="Nucleic acid-binding proteins"/>
    <property type="match status" value="1"/>
</dbReference>
<name>A0A7J7L9H3_9MAGN</name>
<evidence type="ECO:0000256" key="3">
    <source>
        <dbReference type="ARBA" id="ARBA00023274"/>
    </source>
</evidence>
<evidence type="ECO:0000313" key="6">
    <source>
        <dbReference type="Proteomes" id="UP000541444"/>
    </source>
</evidence>
<reference evidence="4 6" key="1">
    <citation type="journal article" date="2020" name="IScience">
        <title>Genome Sequencing of the Endangered Kingdonia uniflora (Circaeasteraceae, Ranunculales) Reveals Potential Mechanisms of Evolutionary Specialization.</title>
        <authorList>
            <person name="Sun Y."/>
            <person name="Deng T."/>
            <person name="Zhang A."/>
            <person name="Moore M.J."/>
            <person name="Landis J.B."/>
            <person name="Lin N."/>
            <person name="Zhang H."/>
            <person name="Zhang X."/>
            <person name="Huang J."/>
            <person name="Zhang X."/>
            <person name="Sun H."/>
            <person name="Wang H."/>
        </authorList>
    </citation>
    <scope>NUCLEOTIDE SEQUENCE [LARGE SCALE GENOMIC DNA]</scope>
    <source>
        <strain evidence="4">TB1705</strain>
        <tissue evidence="4">Leaf</tissue>
    </source>
</reference>
<evidence type="ECO:0000256" key="1">
    <source>
        <dbReference type="ARBA" id="ARBA00005657"/>
    </source>
</evidence>
<accession>A0A7J7L9H3</accession>
<comment type="similarity">
    <text evidence="1">Belongs to the universal ribosomal protein uS12 family.</text>
</comment>
<dbReference type="InterPro" id="IPR012340">
    <property type="entry name" value="NA-bd_OB-fold"/>
</dbReference>
<proteinExistence type="inferred from homology"/>
<dbReference type="InterPro" id="IPR005679">
    <property type="entry name" value="Ribosomal_uS12_bac"/>
</dbReference>
<dbReference type="GO" id="GO:0015935">
    <property type="term" value="C:small ribosomal subunit"/>
    <property type="evidence" value="ECO:0007669"/>
    <property type="project" value="InterPro"/>
</dbReference>
<dbReference type="OrthoDB" id="414309at2759"/>
<dbReference type="PRINTS" id="PR01034">
    <property type="entry name" value="RIBOSOMALS12"/>
</dbReference>
<dbReference type="SUPFAM" id="SSF50249">
    <property type="entry name" value="Nucleic acid-binding proteins"/>
    <property type="match status" value="1"/>
</dbReference>
<dbReference type="AlphaFoldDB" id="A0A7J7L9H3"/>